<dbReference type="InterPro" id="IPR024344">
    <property type="entry name" value="MDMPI_metal-binding"/>
</dbReference>
<dbReference type="RefSeq" id="WP_153339691.1">
    <property type="nucleotide sequence ID" value="NZ_WEGI01000003.1"/>
</dbReference>
<dbReference type="NCBIfam" id="TIGR03083">
    <property type="entry name" value="maleylpyruvate isomerase family mycothiol-dependent enzyme"/>
    <property type="match status" value="1"/>
</dbReference>
<dbReference type="AlphaFoldDB" id="A0A7K0DJP6"/>
<protein>
    <recommendedName>
        <fullName evidence="1">Mycothiol-dependent maleylpyruvate isomerase metal-binding domain-containing protein</fullName>
    </recommendedName>
</protein>
<dbReference type="Pfam" id="PF11716">
    <property type="entry name" value="MDMPI_N"/>
    <property type="match status" value="1"/>
</dbReference>
<proteinExistence type="predicted"/>
<dbReference type="InterPro" id="IPR034660">
    <property type="entry name" value="DinB/YfiT-like"/>
</dbReference>
<dbReference type="Proteomes" id="UP000431401">
    <property type="component" value="Unassembled WGS sequence"/>
</dbReference>
<name>A0A7K0DJP6_9NOCA</name>
<dbReference type="NCBIfam" id="TIGR03086">
    <property type="entry name" value="TIGR03086 family metal-binding protein"/>
    <property type="match status" value="1"/>
</dbReference>
<evidence type="ECO:0000313" key="2">
    <source>
        <dbReference type="EMBL" id="MQY25801.1"/>
    </source>
</evidence>
<keyword evidence="3" id="KW-1185">Reference proteome</keyword>
<dbReference type="GO" id="GO:0046872">
    <property type="term" value="F:metal ion binding"/>
    <property type="evidence" value="ECO:0007669"/>
    <property type="project" value="InterPro"/>
</dbReference>
<dbReference type="EMBL" id="WEGI01000003">
    <property type="protein sequence ID" value="MQY25801.1"/>
    <property type="molecule type" value="Genomic_DNA"/>
</dbReference>
<reference evidence="2 3" key="1">
    <citation type="submission" date="2019-10" db="EMBL/GenBank/DDBJ databases">
        <title>Nocardia macrotermitis sp. nov. and Nocardia aurantia sp. nov., isolated from the gut of fungus growing-termite Macrotermes natalensis.</title>
        <authorList>
            <person name="Benndorf R."/>
            <person name="Schwitalla J."/>
            <person name="Martin K."/>
            <person name="De Beer W."/>
            <person name="Kaster A.-K."/>
            <person name="Vollmers J."/>
            <person name="Poulsen M."/>
            <person name="Beemelmanns C."/>
        </authorList>
    </citation>
    <scope>NUCLEOTIDE SEQUENCE [LARGE SCALE GENOMIC DNA]</scope>
    <source>
        <strain evidence="2 3">RB56</strain>
    </source>
</reference>
<dbReference type="InterPro" id="IPR017520">
    <property type="entry name" value="CHP03086"/>
</dbReference>
<gene>
    <name evidence="2" type="ORF">NRB56_13600</name>
</gene>
<dbReference type="InterPro" id="IPR017517">
    <property type="entry name" value="Maleyloyr_isom"/>
</dbReference>
<sequence length="181" mass="19476">MDVIDMHRRAADRFGAHVERVGAGQWDLPTPCTEWDVRALVEHVVANHRRMAGLLHGRPFEAVDEEPDRSWRAVTAAVRSGFTLPGALDRTAPSPFGGDGPISGLIFIITADLATHTWDLARATGADEALDAELVAALLPGIERAQPVMTASGRFAPPVPVPDAAGPQERLLGLLGRRMRP</sequence>
<feature type="domain" description="Mycothiol-dependent maleylpyruvate isomerase metal-binding" evidence="1">
    <location>
        <begin position="8"/>
        <end position="121"/>
    </location>
</feature>
<evidence type="ECO:0000259" key="1">
    <source>
        <dbReference type="Pfam" id="PF11716"/>
    </source>
</evidence>
<evidence type="ECO:0000313" key="3">
    <source>
        <dbReference type="Proteomes" id="UP000431401"/>
    </source>
</evidence>
<accession>A0A7K0DJP6</accession>
<organism evidence="2 3">
    <name type="scientific">Nocardia aurantia</name>
    <dbReference type="NCBI Taxonomy" id="2585199"/>
    <lineage>
        <taxon>Bacteria</taxon>
        <taxon>Bacillati</taxon>
        <taxon>Actinomycetota</taxon>
        <taxon>Actinomycetes</taxon>
        <taxon>Mycobacteriales</taxon>
        <taxon>Nocardiaceae</taxon>
        <taxon>Nocardia</taxon>
    </lineage>
</organism>
<dbReference type="OrthoDB" id="5185819at2"/>
<comment type="caution">
    <text evidence="2">The sequence shown here is derived from an EMBL/GenBank/DDBJ whole genome shotgun (WGS) entry which is preliminary data.</text>
</comment>
<dbReference type="SUPFAM" id="SSF109854">
    <property type="entry name" value="DinB/YfiT-like putative metalloenzymes"/>
    <property type="match status" value="1"/>
</dbReference>
<dbReference type="Gene3D" id="1.20.120.450">
    <property type="entry name" value="dinb family like domain"/>
    <property type="match status" value="1"/>
</dbReference>